<dbReference type="PANTHER" id="PTHR28288">
    <property type="entry name" value="PROTEASE B INHIBITOR 2"/>
    <property type="match status" value="1"/>
</dbReference>
<dbReference type="Gene3D" id="3.30.70.80">
    <property type="entry name" value="Peptidase S8 propeptide/proteinase inhibitor I9"/>
    <property type="match status" value="1"/>
</dbReference>
<dbReference type="SUPFAM" id="SSF54897">
    <property type="entry name" value="Protease propeptides/inhibitors"/>
    <property type="match status" value="1"/>
</dbReference>
<dbReference type="RefSeq" id="XP_007317980.1">
    <property type="nucleotide sequence ID" value="XM_007317918.1"/>
</dbReference>
<evidence type="ECO:0008006" key="3">
    <source>
        <dbReference type="Google" id="ProtNLM"/>
    </source>
</evidence>
<evidence type="ECO:0000313" key="2">
    <source>
        <dbReference type="EMBL" id="EGO25858.1"/>
    </source>
</evidence>
<dbReference type="PANTHER" id="PTHR28288:SF2">
    <property type="entry name" value="PROTEASE B INHIBITOR 2"/>
    <property type="match status" value="1"/>
</dbReference>
<reference evidence="2" key="1">
    <citation type="submission" date="2011-04" db="EMBL/GenBank/DDBJ databases">
        <title>Evolution of plant cell wall degrading machinery underlies the functional diversity of forest fungi.</title>
        <authorList>
            <consortium name="US DOE Joint Genome Institute (JGI-PGF)"/>
            <person name="Eastwood D.C."/>
            <person name="Floudas D."/>
            <person name="Binder M."/>
            <person name="Majcherczyk A."/>
            <person name="Schneider P."/>
            <person name="Aerts A."/>
            <person name="Asiegbu F.O."/>
            <person name="Baker S.E."/>
            <person name="Barry K."/>
            <person name="Bendiksby M."/>
            <person name="Blumentritt M."/>
            <person name="Coutinho P.M."/>
            <person name="Cullen D."/>
            <person name="Cullen D."/>
            <person name="Gathman A."/>
            <person name="Goodell B."/>
            <person name="Henrissat B."/>
            <person name="Ihrmark K."/>
            <person name="Kauserud H."/>
            <person name="Kohler A."/>
            <person name="LaButti K."/>
            <person name="Lapidus A."/>
            <person name="Lavin J.L."/>
            <person name="Lee Y.-H."/>
            <person name="Lindquist E."/>
            <person name="Lilly W."/>
            <person name="Lucas S."/>
            <person name="Morin E."/>
            <person name="Murat C."/>
            <person name="Oguiza J.A."/>
            <person name="Park J."/>
            <person name="Pisabarro A.G."/>
            <person name="Riley R."/>
            <person name="Rosling A."/>
            <person name="Salamov A."/>
            <person name="Schmidt O."/>
            <person name="Schmutz J."/>
            <person name="Skrede I."/>
            <person name="Stenlid J."/>
            <person name="Wiebenga A."/>
            <person name="Xie X."/>
            <person name="Kues U."/>
            <person name="Hibbett D.S."/>
            <person name="Hoffmeister D."/>
            <person name="Hogberg N."/>
            <person name="Martin F."/>
            <person name="Grigoriev I.V."/>
            <person name="Watkinson S.C."/>
        </authorList>
    </citation>
    <scope>NUCLEOTIDE SEQUENCE</scope>
    <source>
        <strain evidence="2">S7.9</strain>
    </source>
</reference>
<proteinExistence type="inferred from homology"/>
<dbReference type="GO" id="GO:0004866">
    <property type="term" value="F:endopeptidase inhibitor activity"/>
    <property type="evidence" value="ECO:0007669"/>
    <property type="project" value="TreeGrafter"/>
</dbReference>
<dbReference type="InterPro" id="IPR052471">
    <property type="entry name" value="PBI_I9"/>
</dbReference>
<name>F8NUE6_SERL9</name>
<dbReference type="Proteomes" id="UP000008064">
    <property type="component" value="Unassembled WGS sequence"/>
</dbReference>
<accession>F8NUE6</accession>
<dbReference type="OrthoDB" id="5518345at2759"/>
<dbReference type="GeneID" id="18811331"/>
<evidence type="ECO:0000256" key="1">
    <source>
        <dbReference type="ARBA" id="ARBA00038069"/>
    </source>
</evidence>
<dbReference type="EMBL" id="GL945433">
    <property type="protein sequence ID" value="EGO25858.1"/>
    <property type="molecule type" value="Genomic_DNA"/>
</dbReference>
<dbReference type="KEGG" id="sla:SERLADRAFT_388423"/>
<dbReference type="GO" id="GO:0042144">
    <property type="term" value="P:vacuole fusion, non-autophagic"/>
    <property type="evidence" value="ECO:0007669"/>
    <property type="project" value="TreeGrafter"/>
</dbReference>
<organism>
    <name type="scientific">Serpula lacrymans var. lacrymans (strain S7.9)</name>
    <name type="common">Dry rot fungus</name>
    <dbReference type="NCBI Taxonomy" id="578457"/>
    <lineage>
        <taxon>Eukaryota</taxon>
        <taxon>Fungi</taxon>
        <taxon>Dikarya</taxon>
        <taxon>Basidiomycota</taxon>
        <taxon>Agaricomycotina</taxon>
        <taxon>Agaricomycetes</taxon>
        <taxon>Agaricomycetidae</taxon>
        <taxon>Boletales</taxon>
        <taxon>Coniophorineae</taxon>
        <taxon>Serpulaceae</taxon>
        <taxon>Serpula</taxon>
    </lineage>
</organism>
<protein>
    <recommendedName>
        <fullName evidence="3">Inhibitor I9 domain-containing protein</fullName>
    </recommendedName>
</protein>
<comment type="similarity">
    <text evidence="1">Belongs to the protease inhibitor I9 family.</text>
</comment>
<gene>
    <name evidence="2" type="ORF">SERLADRAFT_388423</name>
</gene>
<dbReference type="HOGENOM" id="CLU_156026_2_2_1"/>
<sequence>MASGRYIVTFADSATDEQIAQSIQGLESNGGAVQNRYSLLKGFSAVIPESYLSSFKSAQGDLVLSIEPDSVVTIQ</sequence>
<dbReference type="InterPro" id="IPR037045">
    <property type="entry name" value="S8pro/Inhibitor_I9_sf"/>
</dbReference>
<dbReference type="AlphaFoldDB" id="F8NUE6"/>